<organism evidence="1 2">
    <name type="scientific">Pisolithus tinctorius Marx 270</name>
    <dbReference type="NCBI Taxonomy" id="870435"/>
    <lineage>
        <taxon>Eukaryota</taxon>
        <taxon>Fungi</taxon>
        <taxon>Dikarya</taxon>
        <taxon>Basidiomycota</taxon>
        <taxon>Agaricomycotina</taxon>
        <taxon>Agaricomycetes</taxon>
        <taxon>Agaricomycetidae</taxon>
        <taxon>Boletales</taxon>
        <taxon>Sclerodermatineae</taxon>
        <taxon>Pisolithaceae</taxon>
        <taxon>Pisolithus</taxon>
    </lineage>
</organism>
<dbReference type="InParanoid" id="A0A0C3P2H2"/>
<dbReference type="HOGENOM" id="CLU_2832234_0_0_1"/>
<dbReference type="AlphaFoldDB" id="A0A0C3P2H2"/>
<evidence type="ECO:0000313" key="1">
    <source>
        <dbReference type="EMBL" id="KIO01504.1"/>
    </source>
</evidence>
<sequence>MDEPHLLTPSAIGANANLVSKGRLAMMPWKMVDVVVTASDDIEKGAEYYHEEIGDLRVAQRKSWDDVLSVDDA</sequence>
<dbReference type="Proteomes" id="UP000054217">
    <property type="component" value="Unassembled WGS sequence"/>
</dbReference>
<evidence type="ECO:0000313" key="2">
    <source>
        <dbReference type="Proteomes" id="UP000054217"/>
    </source>
</evidence>
<gene>
    <name evidence="1" type="ORF">M404DRAFT_28547</name>
</gene>
<accession>A0A0C3P2H2</accession>
<keyword evidence="2" id="KW-1185">Reference proteome</keyword>
<reference evidence="1 2" key="1">
    <citation type="submission" date="2014-04" db="EMBL/GenBank/DDBJ databases">
        <authorList>
            <consortium name="DOE Joint Genome Institute"/>
            <person name="Kuo A."/>
            <person name="Kohler A."/>
            <person name="Costa M.D."/>
            <person name="Nagy L.G."/>
            <person name="Floudas D."/>
            <person name="Copeland A."/>
            <person name="Barry K.W."/>
            <person name="Cichocki N."/>
            <person name="Veneault-Fourrey C."/>
            <person name="LaButti K."/>
            <person name="Lindquist E.A."/>
            <person name="Lipzen A."/>
            <person name="Lundell T."/>
            <person name="Morin E."/>
            <person name="Murat C."/>
            <person name="Sun H."/>
            <person name="Tunlid A."/>
            <person name="Henrissat B."/>
            <person name="Grigoriev I.V."/>
            <person name="Hibbett D.S."/>
            <person name="Martin F."/>
            <person name="Nordberg H.P."/>
            <person name="Cantor M.N."/>
            <person name="Hua S.X."/>
        </authorList>
    </citation>
    <scope>NUCLEOTIDE SEQUENCE [LARGE SCALE GENOMIC DNA]</scope>
    <source>
        <strain evidence="1 2">Marx 270</strain>
    </source>
</reference>
<name>A0A0C3P2H2_PISTI</name>
<protein>
    <submittedName>
        <fullName evidence="1">Uncharacterized protein</fullName>
    </submittedName>
</protein>
<dbReference type="EMBL" id="KN831987">
    <property type="protein sequence ID" value="KIO01504.1"/>
    <property type="molecule type" value="Genomic_DNA"/>
</dbReference>
<reference evidence="2" key="2">
    <citation type="submission" date="2015-01" db="EMBL/GenBank/DDBJ databases">
        <title>Evolutionary Origins and Diversification of the Mycorrhizal Mutualists.</title>
        <authorList>
            <consortium name="DOE Joint Genome Institute"/>
            <consortium name="Mycorrhizal Genomics Consortium"/>
            <person name="Kohler A."/>
            <person name="Kuo A."/>
            <person name="Nagy L.G."/>
            <person name="Floudas D."/>
            <person name="Copeland A."/>
            <person name="Barry K.W."/>
            <person name="Cichocki N."/>
            <person name="Veneault-Fourrey C."/>
            <person name="LaButti K."/>
            <person name="Lindquist E.A."/>
            <person name="Lipzen A."/>
            <person name="Lundell T."/>
            <person name="Morin E."/>
            <person name="Murat C."/>
            <person name="Riley R."/>
            <person name="Ohm R."/>
            <person name="Sun H."/>
            <person name="Tunlid A."/>
            <person name="Henrissat B."/>
            <person name="Grigoriev I.V."/>
            <person name="Hibbett D.S."/>
            <person name="Martin F."/>
        </authorList>
    </citation>
    <scope>NUCLEOTIDE SEQUENCE [LARGE SCALE GENOMIC DNA]</scope>
    <source>
        <strain evidence="2">Marx 270</strain>
    </source>
</reference>
<proteinExistence type="predicted"/>